<dbReference type="Gene3D" id="2.40.50.140">
    <property type="entry name" value="Nucleic acid-binding proteins"/>
    <property type="match status" value="1"/>
</dbReference>
<feature type="binding site" evidence="4">
    <location>
        <position position="404"/>
    </location>
    <ligand>
        <name>S-adenosyl-L-methionine</name>
        <dbReference type="ChEBI" id="CHEBI:59789"/>
    </ligand>
</feature>
<dbReference type="PROSITE" id="PS51687">
    <property type="entry name" value="SAM_MT_RNA_M5U"/>
    <property type="match status" value="1"/>
</dbReference>
<feature type="binding site" evidence="4">
    <location>
        <position position="306"/>
    </location>
    <ligand>
        <name>S-adenosyl-L-methionine</name>
        <dbReference type="ChEBI" id="CHEBI:59789"/>
    </ligand>
</feature>
<dbReference type="GO" id="GO:0070475">
    <property type="term" value="P:rRNA base methylation"/>
    <property type="evidence" value="ECO:0007669"/>
    <property type="project" value="TreeGrafter"/>
</dbReference>
<dbReference type="PANTHER" id="PTHR11061">
    <property type="entry name" value="RNA M5U METHYLTRANSFERASE"/>
    <property type="match status" value="1"/>
</dbReference>
<dbReference type="Gene3D" id="2.40.50.1070">
    <property type="match status" value="1"/>
</dbReference>
<evidence type="ECO:0000256" key="2">
    <source>
        <dbReference type="ARBA" id="ARBA00022679"/>
    </source>
</evidence>
<comment type="similarity">
    <text evidence="4">Belongs to the class I-like SAM-binding methyltransferase superfamily. RNA M5U methyltransferase family.</text>
</comment>
<evidence type="ECO:0000259" key="5">
    <source>
        <dbReference type="PROSITE" id="PS50926"/>
    </source>
</evidence>
<reference evidence="6" key="1">
    <citation type="submission" date="2019-11" db="EMBL/GenBank/DDBJ databases">
        <authorList>
            <person name="Feng L."/>
        </authorList>
    </citation>
    <scope>NUCLEOTIDE SEQUENCE</scope>
    <source>
        <strain evidence="6">VrattiLFYP33</strain>
    </source>
</reference>
<dbReference type="AlphaFoldDB" id="A0A6N3FN65"/>
<feature type="active site" description="Nucleophile" evidence="4">
    <location>
        <position position="431"/>
    </location>
</feature>
<dbReference type="Pfam" id="PF05958">
    <property type="entry name" value="tRNA_U5-meth_tr"/>
    <property type="match status" value="1"/>
</dbReference>
<dbReference type="SUPFAM" id="SSF53335">
    <property type="entry name" value="S-adenosyl-L-methionine-dependent methyltransferases"/>
    <property type="match status" value="1"/>
</dbReference>
<dbReference type="InterPro" id="IPR002792">
    <property type="entry name" value="TRAM_dom"/>
</dbReference>
<dbReference type="FunFam" id="2.40.50.1070:FF:000003">
    <property type="entry name" value="23S rRNA (Uracil-5-)-methyltransferase RumA"/>
    <property type="match status" value="1"/>
</dbReference>
<dbReference type="EC" id="2.1.1.189" evidence="6"/>
<keyword evidence="3 4" id="KW-0949">S-adenosyl-L-methionine</keyword>
<feature type="domain" description="TRAM" evidence="5">
    <location>
        <begin position="6"/>
        <end position="64"/>
    </location>
</feature>
<proteinExistence type="inferred from homology"/>
<dbReference type="SUPFAM" id="SSF50249">
    <property type="entry name" value="Nucleic acid-binding proteins"/>
    <property type="match status" value="1"/>
</dbReference>
<name>A0A6N3FN65_9FIRM</name>
<dbReference type="PANTHER" id="PTHR11061:SF30">
    <property type="entry name" value="TRNA (URACIL(54)-C(5))-METHYLTRANSFERASE"/>
    <property type="match status" value="1"/>
</dbReference>
<evidence type="ECO:0000256" key="3">
    <source>
        <dbReference type="ARBA" id="ARBA00022691"/>
    </source>
</evidence>
<evidence type="ECO:0000256" key="1">
    <source>
        <dbReference type="ARBA" id="ARBA00022603"/>
    </source>
</evidence>
<dbReference type="FunFam" id="2.40.50.140:FF:000097">
    <property type="entry name" value="23S rRNA (uracil(1939)-C(5))-methyltransferase RlmD"/>
    <property type="match status" value="1"/>
</dbReference>
<feature type="binding site" evidence="4">
    <location>
        <position position="335"/>
    </location>
    <ligand>
        <name>S-adenosyl-L-methionine</name>
        <dbReference type="ChEBI" id="CHEBI:59789"/>
    </ligand>
</feature>
<dbReference type="RefSeq" id="WP_021842560.1">
    <property type="nucleotide sequence ID" value="NZ_CACRUX010000101.1"/>
</dbReference>
<sequence length="476" mass="52394">MKQNVPVAKGQVYEIAIESLGNSGEGVGRYEGFTVFVPFALPGERISARITLVKKNYAVGTLVEILEPSPHRIEPVCPVYGTCGGCTLQHVTYEEQLRLKTQKVRDIMERIGKTNPDLVQPALGPKQPWHYRNKMQIPVGWGVDTGSKLQGQTGKTQAGGANELKPVLGFYAMGSHDIVPCTNCAIQNEGNNQIAAVCERLIRETGLTPYNEVTGEGMIRHIIGRIGENGWMVIIVSTAKTLPQAEHWISEIRKHLPQVTSIVLNHNSRKTNVIMGRDCTLLWGDETISDTIDDLKFRLSPHSFFQVNPEQTLVLYKKALEYANLTGEETVIDAYCGTGTISLFLAKQAKHVIGIEIVEPAIVDAKANAKRNGITNVEFIAADAAKEMPQLVKRGVKADVVVFDPIRAGCKEEVLKAAAIMKPKHMVYVSCNPASMARDICVLRELGYEVQTVQPVDMFAMSAHVEVISKLVRVID</sequence>
<dbReference type="GO" id="GO:0070041">
    <property type="term" value="F:rRNA (uridine-C5-)-methyltransferase activity"/>
    <property type="evidence" value="ECO:0007669"/>
    <property type="project" value="TreeGrafter"/>
</dbReference>
<dbReference type="InterPro" id="IPR029063">
    <property type="entry name" value="SAM-dependent_MTases_sf"/>
</dbReference>
<keyword evidence="2 4" id="KW-0808">Transferase</keyword>
<organism evidence="6">
    <name type="scientific">Veillonella ratti</name>
    <dbReference type="NCBI Taxonomy" id="103892"/>
    <lineage>
        <taxon>Bacteria</taxon>
        <taxon>Bacillati</taxon>
        <taxon>Bacillota</taxon>
        <taxon>Negativicutes</taxon>
        <taxon>Veillonellales</taxon>
        <taxon>Veillonellaceae</taxon>
        <taxon>Veillonella</taxon>
    </lineage>
</organism>
<gene>
    <name evidence="6" type="primary">rlmCD</name>
    <name evidence="6" type="ORF">VRLFYP33_02398</name>
</gene>
<evidence type="ECO:0000256" key="4">
    <source>
        <dbReference type="PROSITE-ProRule" id="PRU01024"/>
    </source>
</evidence>
<dbReference type="FunFam" id="3.40.50.150:FF:000009">
    <property type="entry name" value="23S rRNA (Uracil(1939)-C(5))-methyltransferase RlmD"/>
    <property type="match status" value="1"/>
</dbReference>
<protein>
    <submittedName>
        <fullName evidence="6">23S rRNA (Uracil-C(5))-methyltransferase RlmCD</fullName>
        <ecNumber evidence="6">2.1.1.189</ecNumber>
    </submittedName>
</protein>
<dbReference type="EMBL" id="CACRUX010000101">
    <property type="protein sequence ID" value="VYU53395.1"/>
    <property type="molecule type" value="Genomic_DNA"/>
</dbReference>
<dbReference type="CDD" id="cd02440">
    <property type="entry name" value="AdoMet_MTases"/>
    <property type="match status" value="1"/>
</dbReference>
<dbReference type="NCBIfam" id="TIGR00479">
    <property type="entry name" value="rumA"/>
    <property type="match status" value="1"/>
</dbReference>
<keyword evidence="1 4" id="KW-0489">Methyltransferase</keyword>
<evidence type="ECO:0000313" key="6">
    <source>
        <dbReference type="EMBL" id="VYU53395.1"/>
    </source>
</evidence>
<dbReference type="Pfam" id="PF01938">
    <property type="entry name" value="TRAM"/>
    <property type="match status" value="1"/>
</dbReference>
<dbReference type="InterPro" id="IPR010280">
    <property type="entry name" value="U5_MeTrfase_fam"/>
</dbReference>
<feature type="binding site" evidence="4">
    <location>
        <position position="356"/>
    </location>
    <ligand>
        <name>S-adenosyl-L-methionine</name>
        <dbReference type="ChEBI" id="CHEBI:59789"/>
    </ligand>
</feature>
<accession>A0A6N3FN65</accession>
<dbReference type="InterPro" id="IPR012340">
    <property type="entry name" value="NA-bd_OB-fold"/>
</dbReference>
<dbReference type="PROSITE" id="PS50926">
    <property type="entry name" value="TRAM"/>
    <property type="match status" value="1"/>
</dbReference>
<dbReference type="Gene3D" id="3.40.50.150">
    <property type="entry name" value="Vaccinia Virus protein VP39"/>
    <property type="match status" value="1"/>
</dbReference>